<dbReference type="InterPro" id="IPR039497">
    <property type="entry name" value="CC144C-like_CC_dom"/>
</dbReference>
<feature type="region of interest" description="Disordered" evidence="3">
    <location>
        <begin position="1"/>
        <end position="20"/>
    </location>
</feature>
<dbReference type="GeneTree" id="ENSGT00940000163982"/>
<evidence type="ECO:0000256" key="3">
    <source>
        <dbReference type="SAM" id="MobiDB-lite"/>
    </source>
</evidence>
<feature type="domain" description="CCDC144C-like coiled-coil" evidence="4">
    <location>
        <begin position="2"/>
        <end position="262"/>
    </location>
</feature>
<dbReference type="Proteomes" id="UP000261540">
    <property type="component" value="Unplaced"/>
</dbReference>
<keyword evidence="6" id="KW-1185">Reference proteome</keyword>
<accession>A0A3B3RTR3</accession>
<dbReference type="InterPro" id="IPR050657">
    <property type="entry name" value="Ankyrin_repeat_domain"/>
</dbReference>
<feature type="coiled-coil region" evidence="2">
    <location>
        <begin position="127"/>
        <end position="245"/>
    </location>
</feature>
<dbReference type="Ensembl" id="ENSPKIT00000002582.1">
    <property type="protein sequence ID" value="ENSPKIP00000021932.1"/>
    <property type="gene ID" value="ENSPKIG00000006142.1"/>
</dbReference>
<dbReference type="Pfam" id="PF14915">
    <property type="entry name" value="CCDC144C"/>
    <property type="match status" value="1"/>
</dbReference>
<dbReference type="AlphaFoldDB" id="A0A3B3RTR3"/>
<proteinExistence type="predicted"/>
<reference evidence="5" key="2">
    <citation type="submission" date="2025-09" db="UniProtKB">
        <authorList>
            <consortium name="Ensembl"/>
        </authorList>
    </citation>
    <scope>IDENTIFICATION</scope>
</reference>
<evidence type="ECO:0000313" key="5">
    <source>
        <dbReference type="Ensembl" id="ENSPKIP00000021932.1"/>
    </source>
</evidence>
<evidence type="ECO:0000256" key="1">
    <source>
        <dbReference type="ARBA" id="ARBA00023054"/>
    </source>
</evidence>
<dbReference type="PANTHER" id="PTHR24147:SF53">
    <property type="entry name" value="ANKYRIN REPEAT DOMAIN 26"/>
    <property type="match status" value="1"/>
</dbReference>
<evidence type="ECO:0000256" key="2">
    <source>
        <dbReference type="SAM" id="Coils"/>
    </source>
</evidence>
<keyword evidence="1 2" id="KW-0175">Coiled coil</keyword>
<dbReference type="STRING" id="1676925.ENSPKIP00000021932"/>
<name>A0A3B3RTR3_9TELE</name>
<protein>
    <recommendedName>
        <fullName evidence="4">CCDC144C-like coiled-coil domain-containing protein</fullName>
    </recommendedName>
</protein>
<organism evidence="5 6">
    <name type="scientific">Paramormyrops kingsleyae</name>
    <dbReference type="NCBI Taxonomy" id="1676925"/>
    <lineage>
        <taxon>Eukaryota</taxon>
        <taxon>Metazoa</taxon>
        <taxon>Chordata</taxon>
        <taxon>Craniata</taxon>
        <taxon>Vertebrata</taxon>
        <taxon>Euteleostomi</taxon>
        <taxon>Actinopterygii</taxon>
        <taxon>Neopterygii</taxon>
        <taxon>Teleostei</taxon>
        <taxon>Osteoglossocephala</taxon>
        <taxon>Osteoglossomorpha</taxon>
        <taxon>Osteoglossiformes</taxon>
        <taxon>Mormyridae</taxon>
        <taxon>Paramormyrops</taxon>
    </lineage>
</organism>
<dbReference type="SUPFAM" id="SSF57997">
    <property type="entry name" value="Tropomyosin"/>
    <property type="match status" value="1"/>
</dbReference>
<dbReference type="PANTHER" id="PTHR24147">
    <property type="entry name" value="ANKYRIN REPEAT DOMAIN 36-RELATED"/>
    <property type="match status" value="1"/>
</dbReference>
<reference evidence="5" key="1">
    <citation type="submission" date="2025-08" db="UniProtKB">
        <authorList>
            <consortium name="Ensembl"/>
        </authorList>
    </citation>
    <scope>IDENTIFICATION</scope>
</reference>
<sequence>MELERVRAHSRQEEAHLGEENETLRERLEDARRDLKLSEEALAQTVYQYNGQISALKAECSMASTKLEHEKQARERLEAEADSVRVRLAAALQEVEVIQASRSEADRSLQREREDWQRTQEKISAELASQRESANSLSQQLGAAEAKANSLENECHRATLSLTEKSLLLETVQREHDRGQAQIRQLEAGLQAEREQAGKAAARQEATQERLAQAQSETMLLRQQLEEAQNRGVIKERAVSDAQERFSDLLGKLRADSEERTCYMSVNVSVHAFDISNGPLCIFTKKELNLFTDIRFITWHWGLYFKMW</sequence>
<evidence type="ECO:0000313" key="6">
    <source>
        <dbReference type="Proteomes" id="UP000261540"/>
    </source>
</evidence>
<evidence type="ECO:0000259" key="4">
    <source>
        <dbReference type="Pfam" id="PF14915"/>
    </source>
</evidence>